<dbReference type="InterPro" id="IPR036526">
    <property type="entry name" value="C-N_Hydrolase_sf"/>
</dbReference>
<dbReference type="Pfam" id="PF00795">
    <property type="entry name" value="CN_hydrolase"/>
    <property type="match status" value="1"/>
</dbReference>
<evidence type="ECO:0000256" key="3">
    <source>
        <dbReference type="ARBA" id="ARBA00022475"/>
    </source>
</evidence>
<dbReference type="PANTHER" id="PTHR38686:SF1">
    <property type="entry name" value="APOLIPOPROTEIN N-ACYLTRANSFERASE"/>
    <property type="match status" value="1"/>
</dbReference>
<dbReference type="EMBL" id="AECZ01000001">
    <property type="protein sequence ID" value="EFL53197.1"/>
    <property type="molecule type" value="Genomic_DNA"/>
</dbReference>
<gene>
    <name evidence="11" type="ORF">DesfrDRAFT_0245</name>
</gene>
<feature type="domain" description="CN hydrolase" evidence="10">
    <location>
        <begin position="255"/>
        <end position="474"/>
    </location>
</feature>
<keyword evidence="12" id="KW-1185">Reference proteome</keyword>
<keyword evidence="6 9" id="KW-1133">Transmembrane helix</keyword>
<dbReference type="Proteomes" id="UP000006250">
    <property type="component" value="Unassembled WGS sequence"/>
</dbReference>
<keyword evidence="4 11" id="KW-0808">Transferase</keyword>
<dbReference type="SUPFAM" id="SSF56317">
    <property type="entry name" value="Carbon-nitrogen hydrolase"/>
    <property type="match status" value="1"/>
</dbReference>
<protein>
    <submittedName>
        <fullName evidence="11">Nitrilase/cyanide hydratase and apolipoprotein N-acyltransferase</fullName>
    </submittedName>
</protein>
<sequence>MDFNMPAPRTADGGSVVDAGERSAKRLASNDNRITRGGPLLLIGFVLTLLSDMPGSADILAWFMPIPFLVYVARFRSARNRLWLLVVLVVASILTLAKTASDPLLMSVAFSVMSGTVTGLRFFIAYVLWDWIRKRTGNIAGILAFPVVIISLEYLQANYTPLGDWGALANTQLSNLPLLQTASLFGFLAISAMMAWAAVLMASMALRGGISRLRAHIAVFAVVFVALNVYGDLRLNQVPTGNYIRAAAIGTAYTFTGALPDPESPLIASTTDKLIADTILAAHQGAAIAVWAEASTIVTPSGEAQLLDQLTKLAKADHIAIVAAYAVLLPEGSPYHLENKFTWLTDTGAIAETYRKHHPVPGEGSVPGQVPLRVISTAYGKMAGAICYDFDFPQIALTYARLGADFVVLPGLDWRGMLRRHSLMARMRAIEGGFPILRPADGATSMAFDSRGRILASLPNFGNNDRVMLAYMPVGRTLTLYSRIGNVLAYLALLTLFVLLIVACRNGHVRQRRPHP</sequence>
<feature type="transmembrane region" description="Helical" evidence="9">
    <location>
        <begin position="82"/>
        <end position="100"/>
    </location>
</feature>
<keyword evidence="5 9" id="KW-0812">Transmembrane</keyword>
<evidence type="ECO:0000256" key="4">
    <source>
        <dbReference type="ARBA" id="ARBA00022679"/>
    </source>
</evidence>
<evidence type="ECO:0000313" key="11">
    <source>
        <dbReference type="EMBL" id="EFL53197.1"/>
    </source>
</evidence>
<proteinExistence type="inferred from homology"/>
<accession>E1JRJ6</accession>
<dbReference type="PANTHER" id="PTHR38686">
    <property type="entry name" value="APOLIPOPROTEIN N-ACYLTRANSFERASE"/>
    <property type="match status" value="1"/>
</dbReference>
<feature type="transmembrane region" description="Helical" evidence="9">
    <location>
        <begin position="34"/>
        <end position="53"/>
    </location>
</feature>
<dbReference type="eggNOG" id="COG0815">
    <property type="taxonomic scope" value="Bacteria"/>
</dbReference>
<evidence type="ECO:0000256" key="5">
    <source>
        <dbReference type="ARBA" id="ARBA00022692"/>
    </source>
</evidence>
<dbReference type="PROSITE" id="PS50263">
    <property type="entry name" value="CN_HYDROLASE"/>
    <property type="match status" value="1"/>
</dbReference>
<keyword evidence="3" id="KW-1003">Cell membrane</keyword>
<feature type="transmembrane region" description="Helical" evidence="9">
    <location>
        <begin position="177"/>
        <end position="201"/>
    </location>
</feature>
<evidence type="ECO:0000313" key="12">
    <source>
        <dbReference type="Proteomes" id="UP000006250"/>
    </source>
</evidence>
<evidence type="ECO:0000256" key="2">
    <source>
        <dbReference type="ARBA" id="ARBA00010065"/>
    </source>
</evidence>
<keyword evidence="11" id="KW-0449">Lipoprotein</keyword>
<feature type="transmembrane region" description="Helical" evidence="9">
    <location>
        <begin position="213"/>
        <end position="231"/>
    </location>
</feature>
<dbReference type="GO" id="GO:0005886">
    <property type="term" value="C:plasma membrane"/>
    <property type="evidence" value="ECO:0007669"/>
    <property type="project" value="UniProtKB-SubCell"/>
</dbReference>
<evidence type="ECO:0000256" key="9">
    <source>
        <dbReference type="SAM" id="Phobius"/>
    </source>
</evidence>
<organism evidence="11 12">
    <name type="scientific">Solidesulfovibrio fructosivorans JJ]</name>
    <dbReference type="NCBI Taxonomy" id="596151"/>
    <lineage>
        <taxon>Bacteria</taxon>
        <taxon>Pseudomonadati</taxon>
        <taxon>Thermodesulfobacteriota</taxon>
        <taxon>Desulfovibrionia</taxon>
        <taxon>Desulfovibrionales</taxon>
        <taxon>Desulfovibrionaceae</taxon>
        <taxon>Solidesulfovibrio</taxon>
    </lineage>
</organism>
<dbReference type="RefSeq" id="WP_005990310.1">
    <property type="nucleotide sequence ID" value="NZ_AECZ01000001.1"/>
</dbReference>
<name>E1JRJ6_SOLFR</name>
<dbReference type="InterPro" id="IPR004563">
    <property type="entry name" value="Apolipo_AcylTrfase"/>
</dbReference>
<dbReference type="AlphaFoldDB" id="E1JRJ6"/>
<keyword evidence="8 11" id="KW-0012">Acyltransferase</keyword>
<reference evidence="11 12" key="1">
    <citation type="submission" date="2010-08" db="EMBL/GenBank/DDBJ databases">
        <title>The draft genome of Desulfovibrio fructosovorans JJ.</title>
        <authorList>
            <consortium name="US DOE Joint Genome Institute (JGI-PGF)"/>
            <person name="Lucas S."/>
            <person name="Copeland A."/>
            <person name="Lapidus A."/>
            <person name="Cheng J.-F."/>
            <person name="Bruce D."/>
            <person name="Goodwin L."/>
            <person name="Pitluck S."/>
            <person name="Land M.L."/>
            <person name="Hauser L."/>
            <person name="Chang Y.-J."/>
            <person name="Jeffries C."/>
            <person name="Wall J.D."/>
            <person name="Stahl D.A."/>
            <person name="Arkin A.P."/>
            <person name="Dehal P."/>
            <person name="Stolyar S.M."/>
            <person name="Hazen T.C."/>
            <person name="Woyke T.J."/>
        </authorList>
    </citation>
    <scope>NUCLEOTIDE SEQUENCE [LARGE SCALE GENOMIC DNA]</scope>
    <source>
        <strain evidence="11 12">JJ</strain>
    </source>
</reference>
<feature type="transmembrane region" description="Helical" evidence="9">
    <location>
        <begin position="136"/>
        <end position="157"/>
    </location>
</feature>
<feature type="transmembrane region" description="Helical" evidence="9">
    <location>
        <begin position="487"/>
        <end position="504"/>
    </location>
</feature>
<dbReference type="GO" id="GO:0016410">
    <property type="term" value="F:N-acyltransferase activity"/>
    <property type="evidence" value="ECO:0007669"/>
    <property type="project" value="InterPro"/>
</dbReference>
<keyword evidence="7 9" id="KW-0472">Membrane</keyword>
<dbReference type="InterPro" id="IPR045378">
    <property type="entry name" value="LNT_N"/>
</dbReference>
<evidence type="ECO:0000259" key="10">
    <source>
        <dbReference type="PROSITE" id="PS50263"/>
    </source>
</evidence>
<evidence type="ECO:0000256" key="6">
    <source>
        <dbReference type="ARBA" id="ARBA00022989"/>
    </source>
</evidence>
<comment type="similarity">
    <text evidence="2">Belongs to the CN hydrolase family. Apolipoprotein N-acyltransferase subfamily.</text>
</comment>
<dbReference type="Pfam" id="PF20154">
    <property type="entry name" value="LNT_N"/>
    <property type="match status" value="1"/>
</dbReference>
<dbReference type="GO" id="GO:0042158">
    <property type="term" value="P:lipoprotein biosynthetic process"/>
    <property type="evidence" value="ECO:0007669"/>
    <property type="project" value="InterPro"/>
</dbReference>
<evidence type="ECO:0000256" key="7">
    <source>
        <dbReference type="ARBA" id="ARBA00023136"/>
    </source>
</evidence>
<comment type="subcellular location">
    <subcellularLocation>
        <location evidence="1">Cell membrane</location>
        <topology evidence="1">Multi-pass membrane protein</topology>
    </subcellularLocation>
</comment>
<feature type="transmembrane region" description="Helical" evidence="9">
    <location>
        <begin position="59"/>
        <end position="75"/>
    </location>
</feature>
<comment type="caution">
    <text evidence="11">The sequence shown here is derived from an EMBL/GenBank/DDBJ whole genome shotgun (WGS) entry which is preliminary data.</text>
</comment>
<evidence type="ECO:0000256" key="8">
    <source>
        <dbReference type="ARBA" id="ARBA00023315"/>
    </source>
</evidence>
<evidence type="ECO:0000256" key="1">
    <source>
        <dbReference type="ARBA" id="ARBA00004651"/>
    </source>
</evidence>
<dbReference type="InterPro" id="IPR003010">
    <property type="entry name" value="C-N_Hydrolase"/>
</dbReference>
<dbReference type="Gene3D" id="3.60.110.10">
    <property type="entry name" value="Carbon-nitrogen hydrolase"/>
    <property type="match status" value="1"/>
</dbReference>
<feature type="transmembrane region" description="Helical" evidence="9">
    <location>
        <begin position="106"/>
        <end position="129"/>
    </location>
</feature>